<reference evidence="1 2" key="1">
    <citation type="submission" date="2013-09" db="EMBL/GenBank/DDBJ databases">
        <title>Corchorus capsularis genome sequencing.</title>
        <authorList>
            <person name="Alam M."/>
            <person name="Haque M.S."/>
            <person name="Islam M.S."/>
            <person name="Emdad E.M."/>
            <person name="Islam M.M."/>
            <person name="Ahmed B."/>
            <person name="Halim A."/>
            <person name="Hossen Q.M.M."/>
            <person name="Hossain M.Z."/>
            <person name="Ahmed R."/>
            <person name="Khan M.M."/>
            <person name="Islam R."/>
            <person name="Rashid M.M."/>
            <person name="Khan S.A."/>
            <person name="Rahman M.S."/>
            <person name="Alam M."/>
        </authorList>
    </citation>
    <scope>NUCLEOTIDE SEQUENCE [LARGE SCALE GENOMIC DNA]</scope>
    <source>
        <strain evidence="2">cv. CVL-1</strain>
        <tissue evidence="1">Whole seedling</tissue>
    </source>
</reference>
<dbReference type="Gramene" id="OMO76366">
    <property type="protein sequence ID" value="OMO76366"/>
    <property type="gene ID" value="CCACVL1_15718"/>
</dbReference>
<dbReference type="EMBL" id="AWWV01010885">
    <property type="protein sequence ID" value="OMO76366.1"/>
    <property type="molecule type" value="Genomic_DNA"/>
</dbReference>
<protein>
    <submittedName>
        <fullName evidence="1">Uncharacterized protein</fullName>
    </submittedName>
</protein>
<proteinExistence type="predicted"/>
<sequence length="29" mass="3064">MAIGKATTLTKNKEDATLRFIQGAKNGKG</sequence>
<evidence type="ECO:0000313" key="2">
    <source>
        <dbReference type="Proteomes" id="UP000188268"/>
    </source>
</evidence>
<accession>A0A1R3I1B3</accession>
<organism evidence="1 2">
    <name type="scientific">Corchorus capsularis</name>
    <name type="common">Jute</name>
    <dbReference type="NCBI Taxonomy" id="210143"/>
    <lineage>
        <taxon>Eukaryota</taxon>
        <taxon>Viridiplantae</taxon>
        <taxon>Streptophyta</taxon>
        <taxon>Embryophyta</taxon>
        <taxon>Tracheophyta</taxon>
        <taxon>Spermatophyta</taxon>
        <taxon>Magnoliopsida</taxon>
        <taxon>eudicotyledons</taxon>
        <taxon>Gunneridae</taxon>
        <taxon>Pentapetalae</taxon>
        <taxon>rosids</taxon>
        <taxon>malvids</taxon>
        <taxon>Malvales</taxon>
        <taxon>Malvaceae</taxon>
        <taxon>Grewioideae</taxon>
        <taxon>Apeibeae</taxon>
        <taxon>Corchorus</taxon>
    </lineage>
</organism>
<keyword evidence="2" id="KW-1185">Reference proteome</keyword>
<evidence type="ECO:0000313" key="1">
    <source>
        <dbReference type="EMBL" id="OMO76366.1"/>
    </source>
</evidence>
<comment type="caution">
    <text evidence="1">The sequence shown here is derived from an EMBL/GenBank/DDBJ whole genome shotgun (WGS) entry which is preliminary data.</text>
</comment>
<gene>
    <name evidence="1" type="ORF">CCACVL1_15718</name>
</gene>
<dbReference type="Proteomes" id="UP000188268">
    <property type="component" value="Unassembled WGS sequence"/>
</dbReference>
<dbReference type="AlphaFoldDB" id="A0A1R3I1B3"/>
<name>A0A1R3I1B3_COCAP</name>